<dbReference type="NCBIfam" id="TIGR02499">
    <property type="entry name" value="HrpE_YscL_not"/>
    <property type="match status" value="1"/>
</dbReference>
<keyword evidence="3" id="KW-0963">Cytoplasm</keyword>
<dbReference type="GO" id="GO:0005829">
    <property type="term" value="C:cytosol"/>
    <property type="evidence" value="ECO:0007669"/>
    <property type="project" value="TreeGrafter"/>
</dbReference>
<accession>A0A2H9T962</accession>
<dbReference type="InterPro" id="IPR012842">
    <property type="entry name" value="T3SS_SctL/SctL2"/>
</dbReference>
<reference evidence="5" key="1">
    <citation type="journal article" date="2017" name="Appl. Environ. Microbiol.">
        <title>Molecular characterization of an Endozoicomonas-like organism causing infection in king scallop Pecten maximus L.</title>
        <authorList>
            <person name="Cano I."/>
            <person name="van Aerle R."/>
            <person name="Ross S."/>
            <person name="Verner-Jeffreys D.W."/>
            <person name="Paley R.K."/>
            <person name="Rimmer G."/>
            <person name="Ryder D."/>
            <person name="Hooper P."/>
            <person name="Stone D."/>
            <person name="Feist S.W."/>
        </authorList>
    </citation>
    <scope>NUCLEOTIDE SEQUENCE</scope>
</reference>
<sequence length="218" mass="24093">MASPIILTQGQLHVDPSCKVLKAKDYALYMDAQSIIAEAKKQAESIGQQAQEDYQKEKAKGYEDGVDQSKIDQADQILKVVSRTINYLASIEKVMAELLMSSIRKIIGEFDQDKLAISLVKNALQHVRNEKQVTIRVPATQYGMVKERLNDILASYKGVGFIDLISDPRLSTGDCIMESEIGVIEASIDVQLAALQKRFEQANAEMISGIGREAETSV</sequence>
<keyword evidence="4" id="KW-0653">Protein transport</keyword>
<dbReference type="AlphaFoldDB" id="A0A2H9T962"/>
<dbReference type="InterPro" id="IPR051472">
    <property type="entry name" value="T3SS_Stator/FliH"/>
</dbReference>
<dbReference type="PANTHER" id="PTHR34982:SF4">
    <property type="entry name" value="TYPE 3 SECRETION SYSTEM STATOR PROTEIN"/>
    <property type="match status" value="1"/>
</dbReference>
<keyword evidence="2" id="KW-0813">Transport</keyword>
<evidence type="ECO:0000313" key="5">
    <source>
        <dbReference type="EMBL" id="PJE79770.1"/>
    </source>
</evidence>
<evidence type="ECO:0000256" key="3">
    <source>
        <dbReference type="ARBA" id="ARBA00022490"/>
    </source>
</evidence>
<evidence type="ECO:0000256" key="2">
    <source>
        <dbReference type="ARBA" id="ARBA00022448"/>
    </source>
</evidence>
<comment type="caution">
    <text evidence="5">The sequence shown here is derived from an EMBL/GenBank/DDBJ whole genome shotgun (WGS) entry which is preliminary data.</text>
</comment>
<dbReference type="PANTHER" id="PTHR34982">
    <property type="entry name" value="YOP PROTEINS TRANSLOCATION PROTEIN L"/>
    <property type="match status" value="1"/>
</dbReference>
<name>A0A2H9T962_9ZZZZ</name>
<dbReference type="NCBIfam" id="NF005392">
    <property type="entry name" value="PRK06937.1"/>
    <property type="match status" value="1"/>
</dbReference>
<comment type="subcellular location">
    <subcellularLocation>
        <location evidence="1">Cytoplasm</location>
    </subcellularLocation>
</comment>
<evidence type="ECO:0000256" key="4">
    <source>
        <dbReference type="ARBA" id="ARBA00022927"/>
    </source>
</evidence>
<dbReference type="InterPro" id="IPR010586">
    <property type="entry name" value="T3SS_stator_protein"/>
</dbReference>
<evidence type="ECO:0000256" key="1">
    <source>
        <dbReference type="ARBA" id="ARBA00004496"/>
    </source>
</evidence>
<dbReference type="GO" id="GO:0030254">
    <property type="term" value="P:protein secretion by the type III secretion system"/>
    <property type="evidence" value="ECO:0007669"/>
    <property type="project" value="InterPro"/>
</dbReference>
<proteinExistence type="predicted"/>
<dbReference type="EMBL" id="NSIT01000049">
    <property type="protein sequence ID" value="PJE79770.1"/>
    <property type="molecule type" value="Genomic_DNA"/>
</dbReference>
<organism evidence="5">
    <name type="scientific">invertebrate metagenome</name>
    <dbReference type="NCBI Taxonomy" id="1711999"/>
    <lineage>
        <taxon>unclassified sequences</taxon>
        <taxon>metagenomes</taxon>
        <taxon>organismal metagenomes</taxon>
    </lineage>
</organism>
<protein>
    <submittedName>
        <fullName evidence="5">Yop proteins translocation protein L</fullName>
    </submittedName>
</protein>
<gene>
    <name evidence="5" type="primary">yscL</name>
    <name evidence="5" type="ORF">CI610_01272</name>
</gene>
<dbReference type="Pfam" id="PF06635">
    <property type="entry name" value="T3SS_SCTL"/>
    <property type="match status" value="1"/>
</dbReference>